<accession>A0ABW9UXI0</accession>
<gene>
    <name evidence="4" type="ORF">GRI72_11970</name>
</gene>
<evidence type="ECO:0000313" key="4">
    <source>
        <dbReference type="EMBL" id="MXO69536.1"/>
    </source>
</evidence>
<protein>
    <submittedName>
        <fullName evidence="4">Acetyl-CoA acetyltransferase</fullName>
    </submittedName>
</protein>
<evidence type="ECO:0000256" key="3">
    <source>
        <dbReference type="ARBA" id="ARBA00023315"/>
    </source>
</evidence>
<dbReference type="Gene3D" id="2.40.50.840">
    <property type="match status" value="1"/>
</dbReference>
<dbReference type="PANTHER" id="PTHR18919">
    <property type="entry name" value="ACETYL-COA C-ACYLTRANSFERASE"/>
    <property type="match status" value="1"/>
</dbReference>
<evidence type="ECO:0000256" key="2">
    <source>
        <dbReference type="ARBA" id="ARBA00022679"/>
    </source>
</evidence>
<evidence type="ECO:0000313" key="5">
    <source>
        <dbReference type="Proteomes" id="UP000444401"/>
    </source>
</evidence>
<dbReference type="InterPro" id="IPR016039">
    <property type="entry name" value="Thiolase-like"/>
</dbReference>
<comment type="caution">
    <text evidence="4">The sequence shown here is derived from an EMBL/GenBank/DDBJ whole genome shotgun (WGS) entry which is preliminary data.</text>
</comment>
<keyword evidence="2" id="KW-0808">Transferase</keyword>
<comment type="similarity">
    <text evidence="1">Belongs to the thiolase-like superfamily. Thiolase family.</text>
</comment>
<name>A0ABW9UXI0_9SPHN</name>
<dbReference type="PANTHER" id="PTHR18919:SF139">
    <property type="entry name" value="THIOLASE-LIKE PROTEIN TYPE 1 ADDITIONAL C-TERMINAL DOMAIN-CONTAINING PROTEIN"/>
    <property type="match status" value="1"/>
</dbReference>
<proteinExistence type="inferred from homology"/>
<dbReference type="Proteomes" id="UP000444401">
    <property type="component" value="Unassembled WGS sequence"/>
</dbReference>
<keyword evidence="3" id="KW-0012">Acyltransferase</keyword>
<dbReference type="EMBL" id="WTYO01000005">
    <property type="protein sequence ID" value="MXO69536.1"/>
    <property type="molecule type" value="Genomic_DNA"/>
</dbReference>
<dbReference type="SUPFAM" id="SSF53901">
    <property type="entry name" value="Thiolase-like"/>
    <property type="match status" value="1"/>
</dbReference>
<evidence type="ECO:0000256" key="1">
    <source>
        <dbReference type="ARBA" id="ARBA00010982"/>
    </source>
</evidence>
<organism evidence="4 5">
    <name type="scientific">Pelagerythrobacter marinus</name>
    <dbReference type="NCBI Taxonomy" id="538382"/>
    <lineage>
        <taxon>Bacteria</taxon>
        <taxon>Pseudomonadati</taxon>
        <taxon>Pseudomonadota</taxon>
        <taxon>Alphaproteobacteria</taxon>
        <taxon>Sphingomonadales</taxon>
        <taxon>Erythrobacteraceae</taxon>
        <taxon>Pelagerythrobacter</taxon>
    </lineage>
</organism>
<dbReference type="Gene3D" id="3.40.47.10">
    <property type="match status" value="1"/>
</dbReference>
<sequence length="520" mass="54043">MGEPAENTPVIIGVGQVSERTNDAGYRARSPMDLAGDALAAAIADSGVDAGGQARLARSIDTIGAIRQFEISRPDASAPFGRADNPPRAIARRIGADPARAILETTGGQTGQNLLGELAGEIAAGRSEVAAIAGAEAISTVRALRAAGEARDWSEHVGGSIEDRGYGLESLFDAELLHHGATSALAHYALFENARRAERGLSPQAYRQAIGDLLAPFTRVAAANPHAAAPRARTAHELAAVTDRNRIVAEPYARMTVARDQVNQGAAVIVASAGKARALGIAESRWVHVHAVAAASEPAPMERADLARSPASIAAVEAALGRCGRSFDEVRHIDLYSCFAIPVFNLTDRFDLAPGDPRGLTLTGGLPFFGGPGNNYSTHAIAEAVARARAMPGSYALVGANGGFMSKYSAALYSTEPADWSGHDRTIDLPRQPAAVPKAAGEQDRLTVETYTIVDSPPGTEAGPRAIVLGRNAAGERIAANADLDDSETRALFEGGAPFGAPLRLSRAEDGRTIGKLGPA</sequence>
<dbReference type="RefSeq" id="WP_160734145.1">
    <property type="nucleotide sequence ID" value="NZ_WTYO01000005.1"/>
</dbReference>
<reference evidence="4 5" key="1">
    <citation type="submission" date="2019-12" db="EMBL/GenBank/DDBJ databases">
        <title>Genomic-based taxomic classification of the family Erythrobacteraceae.</title>
        <authorList>
            <person name="Xu L."/>
        </authorList>
    </citation>
    <scope>NUCLEOTIDE SEQUENCE [LARGE SCALE GENOMIC DNA]</scope>
    <source>
        <strain evidence="4 5">H32</strain>
    </source>
</reference>
<keyword evidence="5" id="KW-1185">Reference proteome</keyword>